<dbReference type="Gene3D" id="1.10.238.20">
    <property type="entry name" value="Pheromone/general odorant binding protein domain"/>
    <property type="match status" value="3"/>
</dbReference>
<keyword evidence="3" id="KW-0964">Secreted</keyword>
<organism evidence="6 7">
    <name type="scientific">Clunio marinus</name>
    <dbReference type="NCBI Taxonomy" id="568069"/>
    <lineage>
        <taxon>Eukaryota</taxon>
        <taxon>Metazoa</taxon>
        <taxon>Ecdysozoa</taxon>
        <taxon>Arthropoda</taxon>
        <taxon>Hexapoda</taxon>
        <taxon>Insecta</taxon>
        <taxon>Pterygota</taxon>
        <taxon>Neoptera</taxon>
        <taxon>Endopterygota</taxon>
        <taxon>Diptera</taxon>
        <taxon>Nematocera</taxon>
        <taxon>Chironomoidea</taxon>
        <taxon>Chironomidae</taxon>
        <taxon>Clunio</taxon>
    </lineage>
</organism>
<sequence length="413" mass="47350">MKFFICFIGLTTLAISGFEHTDVSEKTEKIKEAEEFKKKISKECSDEIGFSFEDGLKLLHGDLTHRDDKAKCFVHCVFKKEGFINEQNQPEKDFIVNHSKDIVKFSLDDLTKVIEKCSKFPHENPCENAYELLECYHEEEAMRKAEESKNLVMKIAKECSNEIDFSFENGMKLLEGDFSDQTNEAKCFIHCVMSKEGFINQNNKPEVDFIVNQLTAKYKIPREELKNVVEKCSKFSSDSKCENAYELFECFLTNDAIAKADAAKKQHLKMKFLIVLLALIVVVVCDDDDKLKKANENQKILEKYAAECSEEIGFDLESANKLLVGDLSFNSREAKCFMHCFFKKEGFFNENDELQKEFIVESIATIAPVNKENLTLIVNTCSKFKTEDACENAFALLECFTRATTNPPKKEEL</sequence>
<evidence type="ECO:0000256" key="1">
    <source>
        <dbReference type="ARBA" id="ARBA00004613"/>
    </source>
</evidence>
<dbReference type="SMART" id="SM00708">
    <property type="entry name" value="PhBP"/>
    <property type="match status" value="3"/>
</dbReference>
<dbReference type="InterPro" id="IPR036728">
    <property type="entry name" value="PBP_GOBP_sf"/>
</dbReference>
<dbReference type="SUPFAM" id="SSF47565">
    <property type="entry name" value="Insect pheromone/odorant-binding proteins"/>
    <property type="match status" value="3"/>
</dbReference>
<dbReference type="GO" id="GO:0005549">
    <property type="term" value="F:odorant binding"/>
    <property type="evidence" value="ECO:0007669"/>
    <property type="project" value="InterPro"/>
</dbReference>
<evidence type="ECO:0000256" key="3">
    <source>
        <dbReference type="ARBA" id="ARBA00022525"/>
    </source>
</evidence>
<comment type="subcellular location">
    <subcellularLocation>
        <location evidence="1">Secreted</location>
    </subcellularLocation>
</comment>
<evidence type="ECO:0000256" key="2">
    <source>
        <dbReference type="ARBA" id="ARBA00008098"/>
    </source>
</evidence>
<dbReference type="OrthoDB" id="7665616at2759"/>
<keyword evidence="4 5" id="KW-0732">Signal</keyword>
<dbReference type="Proteomes" id="UP000183832">
    <property type="component" value="Unassembled WGS sequence"/>
</dbReference>
<protein>
    <submittedName>
        <fullName evidence="6">CLUMA_CG001935, isoform A</fullName>
    </submittedName>
</protein>
<name>A0A1J1HNV0_9DIPT</name>
<dbReference type="Pfam" id="PF01395">
    <property type="entry name" value="PBP_GOBP"/>
    <property type="match status" value="3"/>
</dbReference>
<feature type="signal peptide" evidence="5">
    <location>
        <begin position="1"/>
        <end position="17"/>
    </location>
</feature>
<accession>A0A1J1HNV0</accession>
<evidence type="ECO:0000256" key="4">
    <source>
        <dbReference type="ARBA" id="ARBA00022729"/>
    </source>
</evidence>
<dbReference type="GO" id="GO:0005615">
    <property type="term" value="C:extracellular space"/>
    <property type="evidence" value="ECO:0007669"/>
    <property type="project" value="TreeGrafter"/>
</dbReference>
<evidence type="ECO:0000313" key="7">
    <source>
        <dbReference type="Proteomes" id="UP000183832"/>
    </source>
</evidence>
<dbReference type="PANTHER" id="PTHR11857">
    <property type="entry name" value="ODORANT BINDING PROTEIN-RELATED"/>
    <property type="match status" value="1"/>
</dbReference>
<proteinExistence type="inferred from homology"/>
<dbReference type="EMBL" id="CVRI01000006">
    <property type="protein sequence ID" value="CRK88150.1"/>
    <property type="molecule type" value="Genomic_DNA"/>
</dbReference>
<dbReference type="CDD" id="cd23992">
    <property type="entry name" value="PBP_GOBP"/>
    <property type="match status" value="3"/>
</dbReference>
<feature type="chain" id="PRO_5012475687" evidence="5">
    <location>
        <begin position="18"/>
        <end position="413"/>
    </location>
</feature>
<gene>
    <name evidence="6" type="ORF">CLUMA_CG001935</name>
</gene>
<dbReference type="GO" id="GO:0007608">
    <property type="term" value="P:sensory perception of smell"/>
    <property type="evidence" value="ECO:0007669"/>
    <property type="project" value="TreeGrafter"/>
</dbReference>
<dbReference type="AlphaFoldDB" id="A0A1J1HNV0"/>
<dbReference type="STRING" id="568069.A0A1J1HNV0"/>
<comment type="similarity">
    <text evidence="2">Belongs to the PBP/GOBP family.</text>
</comment>
<dbReference type="InterPro" id="IPR006170">
    <property type="entry name" value="PBP/GOBP"/>
</dbReference>
<evidence type="ECO:0000313" key="6">
    <source>
        <dbReference type="EMBL" id="CRK88150.1"/>
    </source>
</evidence>
<evidence type="ECO:0000256" key="5">
    <source>
        <dbReference type="SAM" id="SignalP"/>
    </source>
</evidence>
<reference evidence="6 7" key="1">
    <citation type="submission" date="2015-04" db="EMBL/GenBank/DDBJ databases">
        <authorList>
            <person name="Syromyatnikov M.Y."/>
            <person name="Popov V.N."/>
        </authorList>
    </citation>
    <scope>NUCLEOTIDE SEQUENCE [LARGE SCALE GENOMIC DNA]</scope>
</reference>
<keyword evidence="7" id="KW-1185">Reference proteome</keyword>